<organism evidence="3">
    <name type="scientific">Bradyrhizobium quebecense</name>
    <dbReference type="NCBI Taxonomy" id="2748629"/>
    <lineage>
        <taxon>Bacteria</taxon>
        <taxon>Pseudomonadati</taxon>
        <taxon>Pseudomonadota</taxon>
        <taxon>Alphaproteobacteria</taxon>
        <taxon>Hyphomicrobiales</taxon>
        <taxon>Nitrobacteraceae</taxon>
        <taxon>Bradyrhizobium</taxon>
    </lineage>
</organism>
<dbReference type="AlphaFoldDB" id="A0A973WKS1"/>
<dbReference type="SUPFAM" id="SSF47413">
    <property type="entry name" value="lambda repressor-like DNA-binding domains"/>
    <property type="match status" value="1"/>
</dbReference>
<dbReference type="InterPro" id="IPR010359">
    <property type="entry name" value="IrrE_HExxH"/>
</dbReference>
<dbReference type="InterPro" id="IPR013430">
    <property type="entry name" value="Toxin_antidote_HigA"/>
</dbReference>
<evidence type="ECO:0000313" key="3">
    <source>
        <dbReference type="EMBL" id="NVL04820.1"/>
    </source>
</evidence>
<reference evidence="3" key="1">
    <citation type="submission" date="2020-06" db="EMBL/GenBank/DDBJ databases">
        <title>Whole Genome Sequence of Bradyrhizobium sp. Strain 66S1MB.</title>
        <authorList>
            <person name="Bromfield E."/>
            <person name="Cloutier S."/>
        </authorList>
    </citation>
    <scope>NUCLEOTIDE SEQUENCE</scope>
    <source>
        <strain evidence="3">66S1MB</strain>
    </source>
</reference>
<protein>
    <submittedName>
        <fullName evidence="3">HigA family addiction module antidote protein</fullName>
    </submittedName>
</protein>
<evidence type="ECO:0000256" key="1">
    <source>
        <dbReference type="ARBA" id="ARBA00007227"/>
    </source>
</evidence>
<accession>A0A973WKS1</accession>
<sequence length="362" mass="40788">MTREQFTFEPDYSISPGAALEESLEAMGISARELARRCGRSAKLIVEILSGKAPLEPETALQFERVTAVSAAVWLGMETHYRLDLARKEEDQQLAGRYGWAKDFPLKEMKERELIDPPKDNADAVRQLLKYFGVASIDACEAGFESLSLSYRHSPTYVTDRNSLFVWLRLGEMEAESIECAEYDKATFLKSLAQIRSLTLESIEVFLPKIERLCAKAGVAFVLTKPVGKMSLSGVSRWLSPRKAMIQQTLRHKANDHFWFTFFHEARHVLHGSRKTVFVDGTGLEGASPEEEEEANAWSAEFLVPQARLSKFLADGDLSERAVRSFANELGIAPGIVVGQLQKRNFLRYGQLSGLIERFEWT</sequence>
<dbReference type="Pfam" id="PF06114">
    <property type="entry name" value="Peptidase_M78"/>
    <property type="match status" value="1"/>
</dbReference>
<comment type="similarity">
    <text evidence="1">Belongs to the short-chain fatty acyl-CoA assimilation regulator (ScfR) family.</text>
</comment>
<proteinExistence type="inferred from homology"/>
<dbReference type="RefSeq" id="WP_176528993.1">
    <property type="nucleotide sequence ID" value="NZ_CP088022.1"/>
</dbReference>
<name>A0A973WKS1_9BRAD</name>
<feature type="domain" description="IrrE N-terminal-like" evidence="2">
    <location>
        <begin position="252"/>
        <end position="322"/>
    </location>
</feature>
<comment type="caution">
    <text evidence="3">The sequence shown here is derived from an EMBL/GenBank/DDBJ whole genome shotgun (WGS) entry which is preliminary data.</text>
</comment>
<dbReference type="InterPro" id="IPR001387">
    <property type="entry name" value="Cro/C1-type_HTH"/>
</dbReference>
<evidence type="ECO:0000259" key="2">
    <source>
        <dbReference type="Pfam" id="PF06114"/>
    </source>
</evidence>
<gene>
    <name evidence="3" type="ORF">HU230_03450</name>
</gene>
<dbReference type="CDD" id="cd00093">
    <property type="entry name" value="HTH_XRE"/>
    <property type="match status" value="1"/>
</dbReference>
<dbReference type="Gene3D" id="1.10.260.40">
    <property type="entry name" value="lambda repressor-like DNA-binding domains"/>
    <property type="match status" value="1"/>
</dbReference>
<dbReference type="GO" id="GO:0003677">
    <property type="term" value="F:DNA binding"/>
    <property type="evidence" value="ECO:0007669"/>
    <property type="project" value="InterPro"/>
</dbReference>
<dbReference type="InterPro" id="IPR010982">
    <property type="entry name" value="Lambda_DNA-bd_dom_sf"/>
</dbReference>
<dbReference type="EMBL" id="JABWSX010000001">
    <property type="protein sequence ID" value="NVL04820.1"/>
    <property type="molecule type" value="Genomic_DNA"/>
</dbReference>
<dbReference type="NCBIfam" id="TIGR02607">
    <property type="entry name" value="antidote_HigA"/>
    <property type="match status" value="1"/>
</dbReference>